<dbReference type="GO" id="GO:0046961">
    <property type="term" value="F:proton-transporting ATPase activity, rotational mechanism"/>
    <property type="evidence" value="ECO:0007669"/>
    <property type="project" value="InterPro"/>
</dbReference>
<dbReference type="PANTHER" id="PTHR12713">
    <property type="entry name" value="VACUOLAR ATP SYNTHASE SUBUNIT G"/>
    <property type="match status" value="1"/>
</dbReference>
<reference evidence="8" key="1">
    <citation type="submission" date="2022-04" db="EMBL/GenBank/DDBJ databases">
        <title>A functionally conserved STORR gene fusion in Papaver species that diverged 16.8 million years ago.</title>
        <authorList>
            <person name="Catania T."/>
        </authorList>
    </citation>
    <scope>NUCLEOTIDE SEQUENCE</scope>
    <source>
        <strain evidence="8">S-188037</strain>
    </source>
</reference>
<evidence type="ECO:0000256" key="6">
    <source>
        <dbReference type="RuleBase" id="RU364019"/>
    </source>
</evidence>
<dbReference type="AlphaFoldDB" id="A0AAD4STK5"/>
<dbReference type="Gene3D" id="1.20.5.2950">
    <property type="match status" value="1"/>
</dbReference>
<dbReference type="InterPro" id="IPR005124">
    <property type="entry name" value="V-ATPase_G"/>
</dbReference>
<comment type="subunit">
    <text evidence="6">V-ATPase is a heteromultimeric enzyme made up of two complexes: the ATP-hydrolytic V1 complex and the proton translocation V0 complex.</text>
</comment>
<evidence type="ECO:0000256" key="2">
    <source>
        <dbReference type="ARBA" id="ARBA00010066"/>
    </source>
</evidence>
<evidence type="ECO:0000313" key="9">
    <source>
        <dbReference type="Proteomes" id="UP001202328"/>
    </source>
</evidence>
<dbReference type="FunFam" id="1.20.5.2950:FF:000001">
    <property type="entry name" value="V-type proton ATPase subunit G"/>
    <property type="match status" value="1"/>
</dbReference>
<sequence>MDGFKGQGGVQMLLSAEQEAQQIVASARNLKNSRLKQAREEADREIAQYRASLEAEYQKSVSETSGNSGMNVKRLEEETVEKIKSLKDMSSKVSKDVVSMLMRQVTTVKN</sequence>
<evidence type="ECO:0000313" key="8">
    <source>
        <dbReference type="EMBL" id="KAI3922954.1"/>
    </source>
</evidence>
<keyword evidence="3 6" id="KW-0813">Transport</keyword>
<dbReference type="GO" id="GO:0016887">
    <property type="term" value="F:ATP hydrolysis activity"/>
    <property type="evidence" value="ECO:0007669"/>
    <property type="project" value="TreeGrafter"/>
</dbReference>
<comment type="caution">
    <text evidence="8">The sequence shown here is derived from an EMBL/GenBank/DDBJ whole genome shotgun (WGS) entry which is preliminary data.</text>
</comment>
<accession>A0AAD4STK5</accession>
<dbReference type="NCBIfam" id="TIGR01147">
    <property type="entry name" value="V_ATP_synt_G"/>
    <property type="match status" value="1"/>
</dbReference>
<feature type="coiled-coil region" evidence="7">
    <location>
        <begin position="13"/>
        <end position="59"/>
    </location>
</feature>
<evidence type="ECO:0000256" key="5">
    <source>
        <dbReference type="ARBA" id="ARBA00023065"/>
    </source>
</evidence>
<keyword evidence="9" id="KW-1185">Reference proteome</keyword>
<name>A0AAD4STK5_9MAGN</name>
<dbReference type="PANTHER" id="PTHR12713:SF27">
    <property type="entry name" value="V-TYPE PROTON ATPASE SUBUNIT G3"/>
    <property type="match status" value="1"/>
</dbReference>
<dbReference type="EMBL" id="JAJJMB010008592">
    <property type="protein sequence ID" value="KAI3922954.1"/>
    <property type="molecule type" value="Genomic_DNA"/>
</dbReference>
<keyword evidence="5 6" id="KW-0406">Ion transport</keyword>
<dbReference type="Pfam" id="PF03179">
    <property type="entry name" value="V-ATPase_G"/>
    <property type="match status" value="1"/>
</dbReference>
<comment type="function">
    <text evidence="6">Subunit of the V1 complex of vacuolar(H+)-ATPase (V-ATPase), a multisubunit enzyme composed of a peripheral complex (V1) that hydrolyzes ATP and a membrane integral complex (V0) that translocates protons. V-ATPase is responsible for acidifying and maintaining the pH of intracellular compartments and in some cell types, is targeted to the plasma membrane, where it is responsible for acidifying the extracellular environment.</text>
</comment>
<keyword evidence="7" id="KW-0175">Coiled coil</keyword>
<evidence type="ECO:0000256" key="3">
    <source>
        <dbReference type="ARBA" id="ARBA00022448"/>
    </source>
</evidence>
<evidence type="ECO:0000256" key="7">
    <source>
        <dbReference type="SAM" id="Coils"/>
    </source>
</evidence>
<comment type="function">
    <text evidence="1">Catalytic subunit of the peripheral V1 complex of vacuolar ATPase (V-ATPase). V-ATPase is responsible for acidifying a variety of intracellular compartments in eukaryotic cells.</text>
</comment>
<proteinExistence type="inferred from homology"/>
<organism evidence="8 9">
    <name type="scientific">Papaver atlanticum</name>
    <dbReference type="NCBI Taxonomy" id="357466"/>
    <lineage>
        <taxon>Eukaryota</taxon>
        <taxon>Viridiplantae</taxon>
        <taxon>Streptophyta</taxon>
        <taxon>Embryophyta</taxon>
        <taxon>Tracheophyta</taxon>
        <taxon>Spermatophyta</taxon>
        <taxon>Magnoliopsida</taxon>
        <taxon>Ranunculales</taxon>
        <taxon>Papaveraceae</taxon>
        <taxon>Papaveroideae</taxon>
        <taxon>Papaver</taxon>
    </lineage>
</organism>
<evidence type="ECO:0000256" key="4">
    <source>
        <dbReference type="ARBA" id="ARBA00022781"/>
    </source>
</evidence>
<keyword evidence="4 6" id="KW-0375">Hydrogen ion transport</keyword>
<gene>
    <name evidence="8" type="ORF">MKW98_007085</name>
</gene>
<evidence type="ECO:0000256" key="1">
    <source>
        <dbReference type="ARBA" id="ARBA00003847"/>
    </source>
</evidence>
<comment type="similarity">
    <text evidence="2 6">Belongs to the V-ATPase G subunit family.</text>
</comment>
<dbReference type="GO" id="GO:0000221">
    <property type="term" value="C:vacuolar proton-transporting V-type ATPase, V1 domain"/>
    <property type="evidence" value="ECO:0007669"/>
    <property type="project" value="TreeGrafter"/>
</dbReference>
<protein>
    <recommendedName>
        <fullName evidence="6">V-type proton ATPase subunit G</fullName>
    </recommendedName>
</protein>
<dbReference type="Proteomes" id="UP001202328">
    <property type="component" value="Unassembled WGS sequence"/>
</dbReference>